<keyword evidence="5" id="KW-0449">Lipoprotein</keyword>
<dbReference type="InterPro" id="IPR051407">
    <property type="entry name" value="Bact_OM_lipoprot/Surf_antigen"/>
</dbReference>
<reference evidence="10" key="1">
    <citation type="submission" date="2017-02" db="EMBL/GenBank/DDBJ databases">
        <authorList>
            <person name="Varghese N."/>
            <person name="Submissions S."/>
        </authorList>
    </citation>
    <scope>NUCLEOTIDE SEQUENCE [LARGE SCALE GENOMIC DNA]</scope>
    <source>
        <strain evidence="10">UM2</strain>
    </source>
</reference>
<feature type="region of interest" description="Disordered" evidence="6">
    <location>
        <begin position="55"/>
        <end position="90"/>
    </location>
</feature>
<comment type="similarity">
    <text evidence="2">Belongs to the rickettsiale 17 kDa surface antigen family.</text>
</comment>
<evidence type="ECO:0000256" key="4">
    <source>
        <dbReference type="ARBA" id="ARBA00023136"/>
    </source>
</evidence>
<accession>A0A1T5G7N1</accession>
<dbReference type="STRING" id="439228.SAMN06295920_11282"/>
<evidence type="ECO:0000256" key="5">
    <source>
        <dbReference type="ARBA" id="ARBA00023288"/>
    </source>
</evidence>
<feature type="compositionally biased region" description="Basic and acidic residues" evidence="6">
    <location>
        <begin position="55"/>
        <end position="75"/>
    </location>
</feature>
<evidence type="ECO:0000256" key="1">
    <source>
        <dbReference type="ARBA" id="ARBA00004459"/>
    </source>
</evidence>
<gene>
    <name evidence="9" type="ORF">SAMN06295920_11282</name>
</gene>
<dbReference type="InterPro" id="IPR008816">
    <property type="entry name" value="Gly_zipper_2TM_dom"/>
</dbReference>
<keyword evidence="4" id="KW-0472">Membrane</keyword>
<dbReference type="GO" id="GO:0009279">
    <property type="term" value="C:cell outer membrane"/>
    <property type="evidence" value="ECO:0007669"/>
    <property type="project" value="UniProtKB-SubCell"/>
</dbReference>
<keyword evidence="7" id="KW-0732">Signal</keyword>
<dbReference type="PANTHER" id="PTHR35603:SF2">
    <property type="entry name" value="OUTER MEMBRANE LIPOPROTEIN"/>
    <property type="match status" value="1"/>
</dbReference>
<evidence type="ECO:0000256" key="7">
    <source>
        <dbReference type="SAM" id="SignalP"/>
    </source>
</evidence>
<organism evidence="9 10">
    <name type="scientific">Rhizorhabdus histidinilytica</name>
    <dbReference type="NCBI Taxonomy" id="439228"/>
    <lineage>
        <taxon>Bacteria</taxon>
        <taxon>Pseudomonadati</taxon>
        <taxon>Pseudomonadota</taxon>
        <taxon>Alphaproteobacteria</taxon>
        <taxon>Sphingomonadales</taxon>
        <taxon>Sphingomonadaceae</taxon>
        <taxon>Rhizorhabdus</taxon>
    </lineage>
</organism>
<evidence type="ECO:0000256" key="6">
    <source>
        <dbReference type="SAM" id="MobiDB-lite"/>
    </source>
</evidence>
<evidence type="ECO:0000313" key="9">
    <source>
        <dbReference type="EMBL" id="SKC04364.1"/>
    </source>
</evidence>
<dbReference type="AlphaFoldDB" id="A0A1T5G7N1"/>
<dbReference type="PANTHER" id="PTHR35603">
    <property type="match status" value="1"/>
</dbReference>
<evidence type="ECO:0000256" key="3">
    <source>
        <dbReference type="ARBA" id="ARBA00015281"/>
    </source>
</evidence>
<dbReference type="RefSeq" id="WP_079650297.1">
    <property type="nucleotide sequence ID" value="NZ_FUYM01000012.1"/>
</dbReference>
<feature type="domain" description="Glycine zipper 2TM" evidence="8">
    <location>
        <begin position="96"/>
        <end position="136"/>
    </location>
</feature>
<sequence length="143" mass="14454">MRSFVLAALIAAGATLPVAPALAVDIPAADAEHEGARMTRLPDDWLDKDIAADPAAEKADMREAEAKRWEEHGQADGEADAPVAGVDCPKPSGTTGAILGAVAGGLLGNVIDGGRHRALGTIVGAGGGALLGRQVEQRSAKCQ</sequence>
<comment type="subcellular location">
    <subcellularLocation>
        <location evidence="1">Cell outer membrane</location>
        <topology evidence="1">Lipid-anchor</topology>
    </subcellularLocation>
</comment>
<feature type="signal peptide" evidence="7">
    <location>
        <begin position="1"/>
        <end position="23"/>
    </location>
</feature>
<evidence type="ECO:0000256" key="2">
    <source>
        <dbReference type="ARBA" id="ARBA00008681"/>
    </source>
</evidence>
<feature type="chain" id="PRO_5012662379" description="17 kDa surface antigen" evidence="7">
    <location>
        <begin position="24"/>
        <end position="143"/>
    </location>
</feature>
<proteinExistence type="inferred from homology"/>
<dbReference type="Pfam" id="PF05433">
    <property type="entry name" value="Rick_17kDa_Anti"/>
    <property type="match status" value="1"/>
</dbReference>
<dbReference type="Proteomes" id="UP000189818">
    <property type="component" value="Unassembled WGS sequence"/>
</dbReference>
<dbReference type="EMBL" id="FUYM01000012">
    <property type="protein sequence ID" value="SKC04364.1"/>
    <property type="molecule type" value="Genomic_DNA"/>
</dbReference>
<evidence type="ECO:0000313" key="10">
    <source>
        <dbReference type="Proteomes" id="UP000189818"/>
    </source>
</evidence>
<name>A0A1T5G7N1_9SPHN</name>
<evidence type="ECO:0000259" key="8">
    <source>
        <dbReference type="Pfam" id="PF05433"/>
    </source>
</evidence>
<protein>
    <recommendedName>
        <fullName evidence="3">17 kDa surface antigen</fullName>
    </recommendedName>
</protein>
<dbReference type="OrthoDB" id="7584885at2"/>
<keyword evidence="10" id="KW-1185">Reference proteome</keyword>